<organism evidence="2 3">
    <name type="scientific">Elysia crispata</name>
    <name type="common">lettuce slug</name>
    <dbReference type="NCBI Taxonomy" id="231223"/>
    <lineage>
        <taxon>Eukaryota</taxon>
        <taxon>Metazoa</taxon>
        <taxon>Spiralia</taxon>
        <taxon>Lophotrochozoa</taxon>
        <taxon>Mollusca</taxon>
        <taxon>Gastropoda</taxon>
        <taxon>Heterobranchia</taxon>
        <taxon>Euthyneura</taxon>
        <taxon>Panpulmonata</taxon>
        <taxon>Sacoglossa</taxon>
        <taxon>Placobranchoidea</taxon>
        <taxon>Plakobranchidae</taxon>
        <taxon>Elysia</taxon>
    </lineage>
</organism>
<feature type="domain" description="Mutator-like transposase" evidence="1">
    <location>
        <begin position="1"/>
        <end position="126"/>
    </location>
</feature>
<dbReference type="Pfam" id="PF20700">
    <property type="entry name" value="Mutator"/>
    <property type="match status" value="1"/>
</dbReference>
<accession>A0AAE1A807</accession>
<sequence length="190" mass="21789">MEAVGAVIIFSRSEEQRKLRYMQYLGDDDSASFKKVNESKPYGESADVEKMECVGHVQKRCGTRLRKLVNEKKSLKLADGKSLGGLGRLTNKKTDTLQNYYGFAIRSNKGTQQKQKKVICTQLEAIKQKKCPLCGRMVTNLLRHLENVEKVARFSDEWRDIVRNTVKARRSKEANDINFGMFADHPERSR</sequence>
<evidence type="ECO:0000259" key="1">
    <source>
        <dbReference type="Pfam" id="PF20700"/>
    </source>
</evidence>
<dbReference type="InterPro" id="IPR049012">
    <property type="entry name" value="Mutator_transp_dom"/>
</dbReference>
<proteinExistence type="predicted"/>
<dbReference type="Proteomes" id="UP001283361">
    <property type="component" value="Unassembled WGS sequence"/>
</dbReference>
<comment type="caution">
    <text evidence="2">The sequence shown here is derived from an EMBL/GenBank/DDBJ whole genome shotgun (WGS) entry which is preliminary data.</text>
</comment>
<evidence type="ECO:0000313" key="3">
    <source>
        <dbReference type="Proteomes" id="UP001283361"/>
    </source>
</evidence>
<dbReference type="EMBL" id="JAWDGP010002574">
    <property type="protein sequence ID" value="KAK3781917.1"/>
    <property type="molecule type" value="Genomic_DNA"/>
</dbReference>
<name>A0AAE1A807_9GAST</name>
<evidence type="ECO:0000313" key="2">
    <source>
        <dbReference type="EMBL" id="KAK3781917.1"/>
    </source>
</evidence>
<keyword evidence="3" id="KW-1185">Reference proteome</keyword>
<gene>
    <name evidence="2" type="ORF">RRG08_064172</name>
</gene>
<dbReference type="AlphaFoldDB" id="A0AAE1A807"/>
<reference evidence="2" key="1">
    <citation type="journal article" date="2023" name="G3 (Bethesda)">
        <title>A reference genome for the long-term kleptoplast-retaining sea slug Elysia crispata morphotype clarki.</title>
        <authorList>
            <person name="Eastman K.E."/>
            <person name="Pendleton A.L."/>
            <person name="Shaikh M.A."/>
            <person name="Suttiyut T."/>
            <person name="Ogas R."/>
            <person name="Tomko P."/>
            <person name="Gavelis G."/>
            <person name="Widhalm J.R."/>
            <person name="Wisecaver J.H."/>
        </authorList>
    </citation>
    <scope>NUCLEOTIDE SEQUENCE</scope>
    <source>
        <strain evidence="2">ECLA1</strain>
    </source>
</reference>
<protein>
    <recommendedName>
        <fullName evidence="1">Mutator-like transposase domain-containing protein</fullName>
    </recommendedName>
</protein>